<dbReference type="InterPro" id="IPR013525">
    <property type="entry name" value="ABC2_TM"/>
</dbReference>
<dbReference type="Pfam" id="PF12698">
    <property type="entry name" value="ABC2_membrane_3"/>
    <property type="match status" value="2"/>
</dbReference>
<evidence type="ECO:0000313" key="8">
    <source>
        <dbReference type="Proteomes" id="UP000306985"/>
    </source>
</evidence>
<dbReference type="InterPro" id="IPR017500">
    <property type="entry name" value="Phage_infect_YhgE_N"/>
</dbReference>
<dbReference type="PANTHER" id="PTHR43077:SF5">
    <property type="entry name" value="PHAGE INFECTION PROTEIN"/>
    <property type="match status" value="1"/>
</dbReference>
<dbReference type="GO" id="GO:0140359">
    <property type="term" value="F:ABC-type transporter activity"/>
    <property type="evidence" value="ECO:0007669"/>
    <property type="project" value="InterPro"/>
</dbReference>
<dbReference type="NCBIfam" id="TIGR03062">
    <property type="entry name" value="pip_yhgE_Cterm"/>
    <property type="match status" value="1"/>
</dbReference>
<dbReference type="PANTHER" id="PTHR43077">
    <property type="entry name" value="TRANSPORT PERMEASE YVFS-RELATED"/>
    <property type="match status" value="1"/>
</dbReference>
<keyword evidence="4 5" id="KW-0472">Membrane</keyword>
<dbReference type="AlphaFoldDB" id="A0A4U6QE20"/>
<gene>
    <name evidence="7" type="ORF">FDO65_13035</name>
</gene>
<dbReference type="OrthoDB" id="9811483at2"/>
<keyword evidence="2 5" id="KW-0812">Transmembrane</keyword>
<name>A0A4U6QE20_9ACTN</name>
<comment type="subcellular location">
    <subcellularLocation>
        <location evidence="1">Membrane</location>
        <topology evidence="1">Multi-pass membrane protein</topology>
    </subcellularLocation>
</comment>
<evidence type="ECO:0000313" key="7">
    <source>
        <dbReference type="EMBL" id="TKV58477.1"/>
    </source>
</evidence>
<accession>A0A4U6QE20</accession>
<feature type="transmembrane region" description="Helical" evidence="5">
    <location>
        <begin position="21"/>
        <end position="40"/>
    </location>
</feature>
<dbReference type="RefSeq" id="WP_137450140.1">
    <property type="nucleotide sequence ID" value="NZ_SZZH01000003.1"/>
</dbReference>
<comment type="caution">
    <text evidence="7">The sequence shown here is derived from an EMBL/GenBank/DDBJ whole genome shotgun (WGS) entry which is preliminary data.</text>
</comment>
<feature type="transmembrane region" description="Helical" evidence="5">
    <location>
        <begin position="532"/>
        <end position="552"/>
    </location>
</feature>
<dbReference type="EMBL" id="SZZH01000003">
    <property type="protein sequence ID" value="TKV58477.1"/>
    <property type="molecule type" value="Genomic_DNA"/>
</dbReference>
<sequence>MIKTFRLAGFELRRFRGTVPKLALVFVTLIPLLYGALYLWSNWDPYGKLDQIPVAVVNQDQAVTGPNDAVVDAGDRFVAQLQNEKIFDWKFTDEATARKGLAEGHYYLVILVPPDFSANLASGSGTDPRRAIMQVRRDDANGYVVGLLSASVQDKLEAAVDRAAIGAYFDAVFANLDQIRGNLDQAASAAGQLGSGAQSALDGSNQLATGLTSAKGGADQLVTGLTDAKTGSTNLVSGAQQAQSGASSLSSGLSSLQTGANDLVSGSQRVADGNNTLASAVVPILNDAAALGPQIATAGQNVAAGAAQVTSLVSTGANSLNSQLTTANTALNQLRNQYPNDPAVESLTSTLIAIDGTGAGLAAAAGQINTAAATVNQVAADVNSQASGGAFSQAAQQITDLASGAQQVASGASQLSGGIDQAASGAASLDTGLQSLSSGATQLDSGIGSLQTGAQSLSDGIGQLQTGTTSLTDGLTQLQSGATQLQQQLSAGAARIPALSPDQQQDAAQVLSAPVELQETVDNPAGVYGRGLAPFFFAIAIWVFGISVFLVMRPISLRALAGRASSLRIAFAGWLPIVGLCLLGSWILLLVSWFALGLNPVNVGGAFGLVALAAIAFTAIAHLLRTALGVVGSAITLVLLMVQLTGSGGLYPVETLPLPLRVIHPYLPMSYLIDGFRIVFTGGPTDHLWRDVAVLTGTAVLALGLTVFAVSRRRRFSVRDLHPVLQT</sequence>
<reference evidence="7 8" key="1">
    <citation type="submission" date="2019-05" db="EMBL/GenBank/DDBJ databases">
        <title>Nakamurella sp. N5BH11, whole genome shotgun sequence.</title>
        <authorList>
            <person name="Tuo L."/>
        </authorList>
    </citation>
    <scope>NUCLEOTIDE SEQUENCE [LARGE SCALE GENOMIC DNA]</scope>
    <source>
        <strain evidence="7 8">N5BH11</strain>
    </source>
</reference>
<proteinExistence type="predicted"/>
<evidence type="ECO:0000256" key="2">
    <source>
        <dbReference type="ARBA" id="ARBA00022692"/>
    </source>
</evidence>
<organism evidence="7 8">
    <name type="scientific">Nakamurella flava</name>
    <dbReference type="NCBI Taxonomy" id="2576308"/>
    <lineage>
        <taxon>Bacteria</taxon>
        <taxon>Bacillati</taxon>
        <taxon>Actinomycetota</taxon>
        <taxon>Actinomycetes</taxon>
        <taxon>Nakamurellales</taxon>
        <taxon>Nakamurellaceae</taxon>
        <taxon>Nakamurella</taxon>
    </lineage>
</organism>
<evidence type="ECO:0000256" key="5">
    <source>
        <dbReference type="SAM" id="Phobius"/>
    </source>
</evidence>
<feature type="domain" description="ABC-2 type transporter transmembrane" evidence="6">
    <location>
        <begin position="24"/>
        <end position="159"/>
    </location>
</feature>
<protein>
    <submittedName>
        <fullName evidence="7">YhgE/Pip domain-containing protein</fullName>
    </submittedName>
</protein>
<dbReference type="GO" id="GO:0016020">
    <property type="term" value="C:membrane"/>
    <property type="evidence" value="ECO:0007669"/>
    <property type="project" value="UniProtKB-SubCell"/>
</dbReference>
<dbReference type="InterPro" id="IPR017501">
    <property type="entry name" value="Phage_infect_YhgE_C"/>
</dbReference>
<keyword evidence="8" id="KW-1185">Reference proteome</keyword>
<feature type="transmembrane region" description="Helical" evidence="5">
    <location>
        <begin position="573"/>
        <end position="595"/>
    </location>
</feature>
<dbReference type="NCBIfam" id="TIGR03061">
    <property type="entry name" value="pip_yhgE_Nterm"/>
    <property type="match status" value="1"/>
</dbReference>
<dbReference type="Proteomes" id="UP000306985">
    <property type="component" value="Unassembled WGS sequence"/>
</dbReference>
<feature type="domain" description="ABC-2 type transporter transmembrane" evidence="6">
    <location>
        <begin position="478"/>
        <end position="707"/>
    </location>
</feature>
<feature type="transmembrane region" description="Helical" evidence="5">
    <location>
        <begin position="628"/>
        <end position="651"/>
    </location>
</feature>
<feature type="transmembrane region" description="Helical" evidence="5">
    <location>
        <begin position="692"/>
        <end position="710"/>
    </location>
</feature>
<dbReference type="Gene3D" id="3.40.1710.10">
    <property type="entry name" value="abc type-2 transporter like domain"/>
    <property type="match status" value="1"/>
</dbReference>
<dbReference type="InterPro" id="IPR023908">
    <property type="entry name" value="xxxLxxG_rpt"/>
</dbReference>
<evidence type="ECO:0000256" key="4">
    <source>
        <dbReference type="ARBA" id="ARBA00023136"/>
    </source>
</evidence>
<dbReference type="InterPro" id="IPR051328">
    <property type="entry name" value="T7SS_ABC-Transporter"/>
</dbReference>
<evidence type="ECO:0000256" key="1">
    <source>
        <dbReference type="ARBA" id="ARBA00004141"/>
    </source>
</evidence>
<evidence type="ECO:0000259" key="6">
    <source>
        <dbReference type="Pfam" id="PF12698"/>
    </source>
</evidence>
<dbReference type="NCBIfam" id="TIGR03057">
    <property type="entry name" value="xxxLxxG_by_4"/>
    <property type="match status" value="2"/>
</dbReference>
<feature type="transmembrane region" description="Helical" evidence="5">
    <location>
        <begin position="601"/>
        <end position="621"/>
    </location>
</feature>
<keyword evidence="3 5" id="KW-1133">Transmembrane helix</keyword>
<evidence type="ECO:0000256" key="3">
    <source>
        <dbReference type="ARBA" id="ARBA00022989"/>
    </source>
</evidence>